<dbReference type="KEGG" id="llu:AKJ09_01203"/>
<evidence type="ECO:0000256" key="1">
    <source>
        <dbReference type="SAM" id="MobiDB-lite"/>
    </source>
</evidence>
<evidence type="ECO:0000313" key="2">
    <source>
        <dbReference type="EMBL" id="AKU94539.1"/>
    </source>
</evidence>
<accession>A0A0K1PN49</accession>
<protein>
    <submittedName>
        <fullName evidence="2">Uncharacterized protein</fullName>
    </submittedName>
</protein>
<name>A0A0K1PN49_9BACT</name>
<keyword evidence="3" id="KW-1185">Reference proteome</keyword>
<proteinExistence type="predicted"/>
<gene>
    <name evidence="2" type="ORF">AKJ09_01203</name>
</gene>
<feature type="region of interest" description="Disordered" evidence="1">
    <location>
        <begin position="1"/>
        <end position="41"/>
    </location>
</feature>
<dbReference type="STRING" id="1391654.AKJ09_01203"/>
<organism evidence="2 3">
    <name type="scientific">Labilithrix luteola</name>
    <dbReference type="NCBI Taxonomy" id="1391654"/>
    <lineage>
        <taxon>Bacteria</taxon>
        <taxon>Pseudomonadati</taxon>
        <taxon>Myxococcota</taxon>
        <taxon>Polyangia</taxon>
        <taxon>Polyangiales</taxon>
        <taxon>Labilitrichaceae</taxon>
        <taxon>Labilithrix</taxon>
    </lineage>
</organism>
<dbReference type="AlphaFoldDB" id="A0A0K1PN49"/>
<dbReference type="EMBL" id="CP012333">
    <property type="protein sequence ID" value="AKU94539.1"/>
    <property type="molecule type" value="Genomic_DNA"/>
</dbReference>
<reference evidence="2 3" key="1">
    <citation type="submission" date="2015-08" db="EMBL/GenBank/DDBJ databases">
        <authorList>
            <person name="Babu N.S."/>
            <person name="Beckwith C.J."/>
            <person name="Beseler K.G."/>
            <person name="Brison A."/>
            <person name="Carone J.V."/>
            <person name="Caskin T.P."/>
            <person name="Diamond M."/>
            <person name="Durham M.E."/>
            <person name="Foxe J.M."/>
            <person name="Go M."/>
            <person name="Henderson B.A."/>
            <person name="Jones I.B."/>
            <person name="McGettigan J.A."/>
            <person name="Micheletti S.J."/>
            <person name="Nasrallah M.E."/>
            <person name="Ortiz D."/>
            <person name="Piller C.R."/>
            <person name="Privatt S.R."/>
            <person name="Schneider S.L."/>
            <person name="Sharp S."/>
            <person name="Smith T.C."/>
            <person name="Stanton J.D."/>
            <person name="Ullery H.E."/>
            <person name="Wilson R.J."/>
            <person name="Serrano M.G."/>
            <person name="Buck G."/>
            <person name="Lee V."/>
            <person name="Wang Y."/>
            <person name="Carvalho R."/>
            <person name="Voegtly L."/>
            <person name="Shi R."/>
            <person name="Duckworth R."/>
            <person name="Johnson A."/>
            <person name="Loviza R."/>
            <person name="Walstead R."/>
            <person name="Shah Z."/>
            <person name="Kiflezghi M."/>
            <person name="Wade K."/>
            <person name="Ball S.L."/>
            <person name="Bradley K.W."/>
            <person name="Asai D.J."/>
            <person name="Bowman C.A."/>
            <person name="Russell D.A."/>
            <person name="Pope W.H."/>
            <person name="Jacobs-Sera D."/>
            <person name="Hendrix R.W."/>
            <person name="Hatfull G.F."/>
        </authorList>
    </citation>
    <scope>NUCLEOTIDE SEQUENCE [LARGE SCALE GENOMIC DNA]</scope>
    <source>
        <strain evidence="2 3">DSM 27648</strain>
    </source>
</reference>
<evidence type="ECO:0000313" key="3">
    <source>
        <dbReference type="Proteomes" id="UP000064967"/>
    </source>
</evidence>
<sequence length="41" mass="4470">MLAAGKRRPEGEAADEEGGMHDSNGEQRWAAMMRPRGEAGR</sequence>
<dbReference type="Proteomes" id="UP000064967">
    <property type="component" value="Chromosome"/>
</dbReference>